<protein>
    <submittedName>
        <fullName evidence="1">Uncharacterized protein</fullName>
    </submittedName>
</protein>
<proteinExistence type="predicted"/>
<reference evidence="1" key="1">
    <citation type="journal article" date="2021" name="Proc. Natl. Acad. Sci. U.S.A.">
        <title>A Catalog of Tens of Thousands of Viruses from Human Metagenomes Reveals Hidden Associations with Chronic Diseases.</title>
        <authorList>
            <person name="Tisza M.J."/>
            <person name="Buck C.B."/>
        </authorList>
    </citation>
    <scope>NUCLEOTIDE SEQUENCE</scope>
    <source>
        <strain evidence="1">CtPjm15</strain>
    </source>
</reference>
<sequence length="51" mass="6046">MMINQKINLRLKICYEQLMHVLQENNENAKAAVMVFKHFGEVSRKAKEGRR</sequence>
<organism evidence="1">
    <name type="scientific">Phage sp. ctPjm15</name>
    <dbReference type="NCBI Taxonomy" id="2828006"/>
    <lineage>
        <taxon>Viruses</taxon>
    </lineage>
</organism>
<evidence type="ECO:0000313" key="1">
    <source>
        <dbReference type="EMBL" id="DAF52968.1"/>
    </source>
</evidence>
<dbReference type="EMBL" id="BK032645">
    <property type="protein sequence ID" value="DAF52968.1"/>
    <property type="molecule type" value="Genomic_DNA"/>
</dbReference>
<accession>A0A8S5SPW1</accession>
<name>A0A8S5SPW1_9VIRU</name>